<dbReference type="OrthoDB" id="6212418at2"/>
<dbReference type="GO" id="GO:0019350">
    <property type="term" value="P:teichoic acid biosynthetic process"/>
    <property type="evidence" value="ECO:0007669"/>
    <property type="project" value="UniProtKB-KW"/>
</dbReference>
<dbReference type="InterPro" id="IPR007554">
    <property type="entry name" value="Glycerophosphate_synth"/>
</dbReference>
<keyword evidence="6" id="KW-0472">Membrane</keyword>
<dbReference type="Pfam" id="PF04464">
    <property type="entry name" value="Glyphos_transf"/>
    <property type="match status" value="1"/>
</dbReference>
<sequence>MKIDTRRASHWWLLARQGACAAVAALLRPLLPRPRRPLVLFYGHQFSGNLKALYREWERSFADDLDVRFIALDPEYAAALRRQGIHCLSGTEIAIIAALARCSVMVTDHGLHAMGILIHISNIRFVDVWHGIPFKGFVPKDFALQRKYDEIWLSSPLLAALYQERFGFERERLRVLGYARTDSLFNCTPASGQSTAELTLPPGKRILYAPTWKQDDTGRELFPFGETAENFVRAIAAVARKNGATLLIRSHLNSSMNSVDCPGVVFCSQRDFPDTEDLLLQTDILLCDWSSIAFDFLALRRPIVFLDVPAPFRHGFSLDASYRAGAVVDSLERLQAAIGAYLDDPERFTAEYGVLQEQVLQEIYAQSTIGVAAQQQLERLSEILA</sequence>
<comment type="caution">
    <text evidence="7">The sequence shown here is derived from an EMBL/GenBank/DDBJ whole genome shotgun (WGS) entry which is preliminary data.</text>
</comment>
<dbReference type="AlphaFoldDB" id="A0A4Z0M8E1"/>
<dbReference type="InterPro" id="IPR051612">
    <property type="entry name" value="Teichoic_Acid_Biosynth"/>
</dbReference>
<evidence type="ECO:0000256" key="4">
    <source>
        <dbReference type="ARBA" id="ARBA00022679"/>
    </source>
</evidence>
<dbReference type="Gene3D" id="3.40.50.12580">
    <property type="match status" value="1"/>
</dbReference>
<evidence type="ECO:0000256" key="1">
    <source>
        <dbReference type="ARBA" id="ARBA00004202"/>
    </source>
</evidence>
<proteinExistence type="inferred from homology"/>
<organism evidence="7 8">
    <name type="scientific">Mangrovimicrobium sediminis</name>
    <dbReference type="NCBI Taxonomy" id="2562682"/>
    <lineage>
        <taxon>Bacteria</taxon>
        <taxon>Pseudomonadati</taxon>
        <taxon>Pseudomonadota</taxon>
        <taxon>Gammaproteobacteria</taxon>
        <taxon>Cellvibrionales</taxon>
        <taxon>Halieaceae</taxon>
        <taxon>Mangrovimicrobium</taxon>
    </lineage>
</organism>
<keyword evidence="5" id="KW-0777">Teichoic acid biosynthesis</keyword>
<evidence type="ECO:0000313" key="8">
    <source>
        <dbReference type="Proteomes" id="UP000298050"/>
    </source>
</evidence>
<dbReference type="GO" id="GO:0047355">
    <property type="term" value="F:CDP-glycerol glycerophosphotransferase activity"/>
    <property type="evidence" value="ECO:0007669"/>
    <property type="project" value="InterPro"/>
</dbReference>
<evidence type="ECO:0000256" key="5">
    <source>
        <dbReference type="ARBA" id="ARBA00022944"/>
    </source>
</evidence>
<keyword evidence="3" id="KW-1003">Cell membrane</keyword>
<dbReference type="Proteomes" id="UP000298050">
    <property type="component" value="Unassembled WGS sequence"/>
</dbReference>
<dbReference type="InterPro" id="IPR043149">
    <property type="entry name" value="TagF_N"/>
</dbReference>
<evidence type="ECO:0000256" key="3">
    <source>
        <dbReference type="ARBA" id="ARBA00022475"/>
    </source>
</evidence>
<dbReference type="PANTHER" id="PTHR37316:SF3">
    <property type="entry name" value="TEICHOIC ACID GLYCEROL-PHOSPHATE TRANSFERASE"/>
    <property type="match status" value="1"/>
</dbReference>
<comment type="subcellular location">
    <subcellularLocation>
        <location evidence="1">Cell membrane</location>
        <topology evidence="1">Peripheral membrane protein</topology>
    </subcellularLocation>
</comment>
<dbReference type="GO" id="GO:0005886">
    <property type="term" value="C:plasma membrane"/>
    <property type="evidence" value="ECO:0007669"/>
    <property type="project" value="UniProtKB-SubCell"/>
</dbReference>
<evidence type="ECO:0000256" key="2">
    <source>
        <dbReference type="ARBA" id="ARBA00010488"/>
    </source>
</evidence>
<dbReference type="SUPFAM" id="SSF53756">
    <property type="entry name" value="UDP-Glycosyltransferase/glycogen phosphorylase"/>
    <property type="match status" value="1"/>
</dbReference>
<evidence type="ECO:0000256" key="6">
    <source>
        <dbReference type="ARBA" id="ARBA00023136"/>
    </source>
</evidence>
<protein>
    <submittedName>
        <fullName evidence="7">CDP-glycerol--glycerophosphate glycerophosphotransferase</fullName>
    </submittedName>
</protein>
<comment type="similarity">
    <text evidence="2">Belongs to the CDP-glycerol glycerophosphotransferase family.</text>
</comment>
<dbReference type="PANTHER" id="PTHR37316">
    <property type="entry name" value="TEICHOIC ACID GLYCEROL-PHOSPHATE PRIMASE"/>
    <property type="match status" value="1"/>
</dbReference>
<name>A0A4Z0M8E1_9GAMM</name>
<dbReference type="Gene3D" id="3.40.50.11820">
    <property type="match status" value="1"/>
</dbReference>
<reference evidence="7 8" key="1">
    <citation type="submission" date="2019-04" db="EMBL/GenBank/DDBJ databases">
        <title>Taxonomy of novel Haliea sp. from mangrove soil of West Coast of India.</title>
        <authorList>
            <person name="Verma A."/>
            <person name="Kumar P."/>
            <person name="Krishnamurthi S."/>
        </authorList>
    </citation>
    <scope>NUCLEOTIDE SEQUENCE [LARGE SCALE GENOMIC DNA]</scope>
    <source>
        <strain evidence="7 8">SAOS-164</strain>
    </source>
</reference>
<accession>A0A4Z0M8E1</accession>
<dbReference type="EMBL" id="SRLE01000002">
    <property type="protein sequence ID" value="TGD75670.1"/>
    <property type="molecule type" value="Genomic_DNA"/>
</dbReference>
<evidence type="ECO:0000313" key="7">
    <source>
        <dbReference type="EMBL" id="TGD75670.1"/>
    </source>
</evidence>
<gene>
    <name evidence="7" type="ORF">E4634_01930</name>
</gene>
<keyword evidence="8" id="KW-1185">Reference proteome</keyword>
<dbReference type="InterPro" id="IPR043148">
    <property type="entry name" value="TagF_C"/>
</dbReference>
<keyword evidence="4 7" id="KW-0808">Transferase</keyword>